<proteinExistence type="predicted"/>
<dbReference type="InterPro" id="IPR024529">
    <property type="entry name" value="ECF_trnsprt_substrate-spec"/>
</dbReference>
<dbReference type="STRING" id="570947.SAMN05421687_101210"/>
<dbReference type="Gene3D" id="1.10.1760.20">
    <property type="match status" value="1"/>
</dbReference>
<sequence>MKWNTYKLTLITMLAAIAVVGRIVFAPIPNAQPVTAIIILTGFWMGPLAAVVMAFLTTFLTNMVLGMGIWSVWQIVAWGIIGIGAGLIGKMLPKLPVWALSTYGFLSGLLFGLVMALTMRAIGQTFWGYYLAGLPFDLMHAASNFVFILVFYAVFEKLFLKYEQRVQLVC</sequence>
<evidence type="ECO:0000313" key="3">
    <source>
        <dbReference type="Proteomes" id="UP000187608"/>
    </source>
</evidence>
<feature type="transmembrane region" description="Helical" evidence="1">
    <location>
        <begin position="95"/>
        <end position="118"/>
    </location>
</feature>
<reference evidence="3" key="1">
    <citation type="submission" date="2017-01" db="EMBL/GenBank/DDBJ databases">
        <authorList>
            <person name="Varghese N."/>
            <person name="Submissions S."/>
        </authorList>
    </citation>
    <scope>NUCLEOTIDE SEQUENCE [LARGE SCALE GENOMIC DNA]</scope>
    <source>
        <strain evidence="3">DSM 23127</strain>
    </source>
</reference>
<gene>
    <name evidence="2" type="ORF">SAMN05421687_101210</name>
</gene>
<dbReference type="Proteomes" id="UP000187608">
    <property type="component" value="Unassembled WGS sequence"/>
</dbReference>
<dbReference type="AlphaFoldDB" id="A0A1N7IIZ5"/>
<dbReference type="EMBL" id="FTOC01000001">
    <property type="protein sequence ID" value="SIS37065.1"/>
    <property type="molecule type" value="Genomic_DNA"/>
</dbReference>
<keyword evidence="3" id="KW-1185">Reference proteome</keyword>
<feature type="transmembrane region" description="Helical" evidence="1">
    <location>
        <begin position="67"/>
        <end position="88"/>
    </location>
</feature>
<keyword evidence="1" id="KW-0812">Transmembrane</keyword>
<dbReference type="OrthoDB" id="5198189at2"/>
<keyword evidence="1" id="KW-0472">Membrane</keyword>
<dbReference type="RefSeq" id="WP_076556479.1">
    <property type="nucleotide sequence ID" value="NZ_FTOC01000001.1"/>
</dbReference>
<organism evidence="2 3">
    <name type="scientific">Salimicrobium flavidum</name>
    <dbReference type="NCBI Taxonomy" id="570947"/>
    <lineage>
        <taxon>Bacteria</taxon>
        <taxon>Bacillati</taxon>
        <taxon>Bacillota</taxon>
        <taxon>Bacilli</taxon>
        <taxon>Bacillales</taxon>
        <taxon>Bacillaceae</taxon>
        <taxon>Salimicrobium</taxon>
    </lineage>
</organism>
<feature type="transmembrane region" description="Helical" evidence="1">
    <location>
        <begin position="37"/>
        <end position="61"/>
    </location>
</feature>
<dbReference type="GO" id="GO:0022857">
    <property type="term" value="F:transmembrane transporter activity"/>
    <property type="evidence" value="ECO:0007669"/>
    <property type="project" value="InterPro"/>
</dbReference>
<feature type="transmembrane region" description="Helical" evidence="1">
    <location>
        <begin position="6"/>
        <end position="25"/>
    </location>
</feature>
<dbReference type="Pfam" id="PF12822">
    <property type="entry name" value="ECF_trnsprt"/>
    <property type="match status" value="1"/>
</dbReference>
<evidence type="ECO:0000256" key="1">
    <source>
        <dbReference type="SAM" id="Phobius"/>
    </source>
</evidence>
<feature type="transmembrane region" description="Helical" evidence="1">
    <location>
        <begin position="138"/>
        <end position="155"/>
    </location>
</feature>
<name>A0A1N7IIZ5_9BACI</name>
<keyword evidence="1" id="KW-1133">Transmembrane helix</keyword>
<evidence type="ECO:0000313" key="2">
    <source>
        <dbReference type="EMBL" id="SIS37065.1"/>
    </source>
</evidence>
<protein>
    <submittedName>
        <fullName evidence="2">Energy-coupling factor transport system substrate-specific component</fullName>
    </submittedName>
</protein>
<accession>A0A1N7IIZ5</accession>